<name>A0AAE0FPC0_9CHLO</name>
<evidence type="ECO:0000256" key="1">
    <source>
        <dbReference type="SAM" id="Phobius"/>
    </source>
</evidence>
<proteinExistence type="predicted"/>
<reference evidence="2 3" key="1">
    <citation type="journal article" date="2015" name="Genome Biol. Evol.">
        <title>Comparative Genomics of a Bacterivorous Green Alga Reveals Evolutionary Causalities and Consequences of Phago-Mixotrophic Mode of Nutrition.</title>
        <authorList>
            <person name="Burns J.A."/>
            <person name="Paasch A."/>
            <person name="Narechania A."/>
            <person name="Kim E."/>
        </authorList>
    </citation>
    <scope>NUCLEOTIDE SEQUENCE [LARGE SCALE GENOMIC DNA]</scope>
    <source>
        <strain evidence="2 3">PLY_AMNH</strain>
    </source>
</reference>
<dbReference type="Proteomes" id="UP001190700">
    <property type="component" value="Unassembled WGS sequence"/>
</dbReference>
<sequence length="193" mass="21561">MRGALTADGCSVSPQYEGKPHHVFEVVFFPYYAAWTIGYVVSVLAPRESASLIGVVVALLFAMRLSGTNDPTLKEIKDYEGVESWPYDVAFPRYGVEAFYVSAVRFYENVPFGFYDYVPDDGSAIFEGTKARQEAYKVNGTESIWMNIDGGLRGAGYDTGEYSDDLVGMWRSAWIWAVIGYICMALTNNDKKK</sequence>
<keyword evidence="1" id="KW-0472">Membrane</keyword>
<accession>A0AAE0FPC0</accession>
<dbReference type="EMBL" id="LGRX02015364">
    <property type="protein sequence ID" value="KAK3263504.1"/>
    <property type="molecule type" value="Genomic_DNA"/>
</dbReference>
<feature type="transmembrane region" description="Helical" evidence="1">
    <location>
        <begin position="50"/>
        <end position="67"/>
    </location>
</feature>
<dbReference type="AlphaFoldDB" id="A0AAE0FPC0"/>
<evidence type="ECO:0000313" key="3">
    <source>
        <dbReference type="Proteomes" id="UP001190700"/>
    </source>
</evidence>
<keyword evidence="3" id="KW-1185">Reference proteome</keyword>
<protein>
    <submittedName>
        <fullName evidence="2">Uncharacterized protein</fullName>
    </submittedName>
</protein>
<comment type="caution">
    <text evidence="2">The sequence shown here is derived from an EMBL/GenBank/DDBJ whole genome shotgun (WGS) entry which is preliminary data.</text>
</comment>
<keyword evidence="1" id="KW-0812">Transmembrane</keyword>
<feature type="transmembrane region" description="Helical" evidence="1">
    <location>
        <begin position="26"/>
        <end position="45"/>
    </location>
</feature>
<organism evidence="2 3">
    <name type="scientific">Cymbomonas tetramitiformis</name>
    <dbReference type="NCBI Taxonomy" id="36881"/>
    <lineage>
        <taxon>Eukaryota</taxon>
        <taxon>Viridiplantae</taxon>
        <taxon>Chlorophyta</taxon>
        <taxon>Pyramimonadophyceae</taxon>
        <taxon>Pyramimonadales</taxon>
        <taxon>Pyramimonadaceae</taxon>
        <taxon>Cymbomonas</taxon>
    </lineage>
</organism>
<gene>
    <name evidence="2" type="ORF">CYMTET_27691</name>
</gene>
<evidence type="ECO:0000313" key="2">
    <source>
        <dbReference type="EMBL" id="KAK3263504.1"/>
    </source>
</evidence>
<feature type="transmembrane region" description="Helical" evidence="1">
    <location>
        <begin position="169"/>
        <end position="187"/>
    </location>
</feature>
<keyword evidence="1" id="KW-1133">Transmembrane helix</keyword>